<feature type="compositionally biased region" description="Acidic residues" evidence="1">
    <location>
        <begin position="121"/>
        <end position="144"/>
    </location>
</feature>
<evidence type="ECO:0000313" key="2">
    <source>
        <dbReference type="EMBL" id="PBK85246.1"/>
    </source>
</evidence>
<dbReference type="Proteomes" id="UP000217790">
    <property type="component" value="Unassembled WGS sequence"/>
</dbReference>
<feature type="region of interest" description="Disordered" evidence="1">
    <location>
        <begin position="111"/>
        <end position="206"/>
    </location>
</feature>
<gene>
    <name evidence="2" type="ORF">ARMGADRAFT_1087700</name>
</gene>
<protein>
    <submittedName>
        <fullName evidence="2">Uncharacterized protein</fullName>
    </submittedName>
</protein>
<evidence type="ECO:0000313" key="3">
    <source>
        <dbReference type="Proteomes" id="UP000217790"/>
    </source>
</evidence>
<accession>A0A2H3DCQ3</accession>
<reference evidence="3" key="1">
    <citation type="journal article" date="2017" name="Nat. Ecol. Evol.">
        <title>Genome expansion and lineage-specific genetic innovations in the forest pathogenic fungi Armillaria.</title>
        <authorList>
            <person name="Sipos G."/>
            <person name="Prasanna A.N."/>
            <person name="Walter M.C."/>
            <person name="O'Connor E."/>
            <person name="Balint B."/>
            <person name="Krizsan K."/>
            <person name="Kiss B."/>
            <person name="Hess J."/>
            <person name="Varga T."/>
            <person name="Slot J."/>
            <person name="Riley R."/>
            <person name="Boka B."/>
            <person name="Rigling D."/>
            <person name="Barry K."/>
            <person name="Lee J."/>
            <person name="Mihaltcheva S."/>
            <person name="LaButti K."/>
            <person name="Lipzen A."/>
            <person name="Waldron R."/>
            <person name="Moloney N.M."/>
            <person name="Sperisen C."/>
            <person name="Kredics L."/>
            <person name="Vagvoelgyi C."/>
            <person name="Patrignani A."/>
            <person name="Fitzpatrick D."/>
            <person name="Nagy I."/>
            <person name="Doyle S."/>
            <person name="Anderson J.B."/>
            <person name="Grigoriev I.V."/>
            <person name="Gueldener U."/>
            <person name="Muensterkoetter M."/>
            <person name="Nagy L.G."/>
        </authorList>
    </citation>
    <scope>NUCLEOTIDE SEQUENCE [LARGE SCALE GENOMIC DNA]</scope>
    <source>
        <strain evidence="3">Ar21-2</strain>
    </source>
</reference>
<name>A0A2H3DCQ3_ARMGA</name>
<feature type="compositionally biased region" description="Basic residues" evidence="1">
    <location>
        <begin position="168"/>
        <end position="180"/>
    </location>
</feature>
<evidence type="ECO:0000256" key="1">
    <source>
        <dbReference type="SAM" id="MobiDB-lite"/>
    </source>
</evidence>
<dbReference type="OrthoDB" id="3070328at2759"/>
<dbReference type="OMA" id="KQCSQKA"/>
<dbReference type="STRING" id="47427.A0A2H3DCQ3"/>
<sequence length="218" mass="23956">MQELGISSLTHFQLHLHIPGGDKIHYHYINIYSYSFKLLLALSSSDQCALNNDSSLKDASEIQFFHDADSTAPLNAGPSNAPATEALKQQDEYSNIIQNLAQSQKQCSQKAKGKAKAVDDAYSDPDSDSEDQDSDDEDEDDIPNEELANMLLSKMIPLGARPTDHQLHKSSKCQPKKKQHVSTGVEASSSASVPNPTSHSEIKKKSSIHYSLKLSSWT</sequence>
<feature type="compositionally biased region" description="Polar residues" evidence="1">
    <location>
        <begin position="181"/>
        <end position="197"/>
    </location>
</feature>
<dbReference type="InParanoid" id="A0A2H3DCQ3"/>
<keyword evidence="3" id="KW-1185">Reference proteome</keyword>
<dbReference type="EMBL" id="KZ293692">
    <property type="protein sequence ID" value="PBK85246.1"/>
    <property type="molecule type" value="Genomic_DNA"/>
</dbReference>
<organism evidence="2 3">
    <name type="scientific">Armillaria gallica</name>
    <name type="common">Bulbous honey fungus</name>
    <name type="synonym">Armillaria bulbosa</name>
    <dbReference type="NCBI Taxonomy" id="47427"/>
    <lineage>
        <taxon>Eukaryota</taxon>
        <taxon>Fungi</taxon>
        <taxon>Dikarya</taxon>
        <taxon>Basidiomycota</taxon>
        <taxon>Agaricomycotina</taxon>
        <taxon>Agaricomycetes</taxon>
        <taxon>Agaricomycetidae</taxon>
        <taxon>Agaricales</taxon>
        <taxon>Marasmiineae</taxon>
        <taxon>Physalacriaceae</taxon>
        <taxon>Armillaria</taxon>
    </lineage>
</organism>
<dbReference type="AlphaFoldDB" id="A0A2H3DCQ3"/>
<proteinExistence type="predicted"/>